<dbReference type="PANTHER" id="PTHR23079">
    <property type="entry name" value="RNA-DEPENDENT RNA POLYMERASE"/>
    <property type="match status" value="1"/>
</dbReference>
<feature type="domain" description="RdRP-like PH" evidence="3">
    <location>
        <begin position="129"/>
        <end position="278"/>
    </location>
</feature>
<sequence length="1212" mass="137164">MEVFMRNLPIDLNEDGLKTQLEPFMKQLHIVDFICEKPKKKRIGNVTFLSKRDGERFLEIHGQRSAETPFRSYGPASVKSNLKLTGTDVFCTLSKRQPQGFTIRSLAHAAHMRENPQYTIEEDNSAVLFSLSSFSCGYYTFIGEQLGYVPEVDWSNQGTVKFTKRNVVVNLDNGQLIRIPLNTIVELVWFSNGLLTLTLSTVPLFFAAHNGINRLLSRLLTLNLGQGNVNANQSRESTRTRMCALGTKHAELAGQCLVYQFNVSTSALGHKIEELKQREIAITQYDVTIPPALFFKTAEFTHQMRSLRVELAKYTMDRSLPFELLFHLQALAYNAYLLPSTAVELARQLQQESIVRKRKGQSPVSVDAMKKLFDTIDWPSPYGDPAEFKVSYLLQTINQNDEEIKQGFFHGHGSFNLSQNVARICRVTVTPSRITLHGPEMEPNNRILRKFPNHHEYFIRVQFSDENGQDLHYSPQVDNTNVFTRYKEVLKHGIEIAGRTYTFLGFSHSSLRAYSVWFSAPFFDDNGDLQTYFTIIKALGNFSKITSPARCAARIGQAFSETPFSVGIEKNKMVVCHIPDVKSPDGARIFSDGVGAVSQNIVKTIWDNLPPSKGFPTCFQIRLGGAKGMLALDSRLDGSVIALRPSMIKFASEDLQTLEICDVGSQPIPLVLNRQMIKIMEDMGVSENWFFKLQNIQVSLLQGVTASIQSTAKYLKGQNLSQSLRLHKLIQQLGALGFDYRNDRFLRSVVEALVLRELRLLKHKARIPVRKGVTLFGIMDETGYLQENQVFVTYETTKDQFAPPPGPGPLLVTRSPALFNGDIQIAHNIVPPQDHPLVKHRNCIVFSQRGSRDLPSQLSGGDLDGDIFNIIWDPEAAPALTYPAADYPRVLPVDIGRVVTKDDMADFFINFMQTDRLGVIATRHMIMADQLTDGSCDPDCKRLAQLHSMAVDFSKTGISVKMEDLPRMTSRYRPDFLAPGPQVHIHDKSDIHLDTHIHQASQNEDEGLGPALKYYKSEKILGKLYRAIDERQIWSENVQLGSKIPFWDEFMKAMIQRCSVFGPILWIHRIDEARLVRKAYENAILSAMNDFSEHPINPITELEVFIGHILNKTGIQTHRQRARSIKLSDEFDRIVTWVMSQMRPYGNKPIPLTGYETEHDALALCLACVYIAGEKDESARIRRRKDWYGGLQSFRVVSACALLAELELFEKN</sequence>
<dbReference type="AlphaFoldDB" id="A0A1E3B283"/>
<evidence type="ECO:0000259" key="3">
    <source>
        <dbReference type="Pfam" id="PF25358"/>
    </source>
</evidence>
<dbReference type="EC" id="2.7.7.48" evidence="1"/>
<dbReference type="GO" id="GO:0003968">
    <property type="term" value="F:RNA-directed RNA polymerase activity"/>
    <property type="evidence" value="ECO:0007669"/>
    <property type="project" value="UniProtKB-KW"/>
</dbReference>
<dbReference type="Proteomes" id="UP000094569">
    <property type="component" value="Unassembled WGS sequence"/>
</dbReference>
<evidence type="ECO:0000256" key="1">
    <source>
        <dbReference type="RuleBase" id="RU363098"/>
    </source>
</evidence>
<dbReference type="OrthoDB" id="6513042at2759"/>
<organism evidence="4 5">
    <name type="scientific">Aspergillus cristatus</name>
    <name type="common">Chinese Fuzhuan brick tea-fermentation fungus</name>
    <name type="synonym">Eurotium cristatum</name>
    <dbReference type="NCBI Taxonomy" id="573508"/>
    <lineage>
        <taxon>Eukaryota</taxon>
        <taxon>Fungi</taxon>
        <taxon>Dikarya</taxon>
        <taxon>Ascomycota</taxon>
        <taxon>Pezizomycotina</taxon>
        <taxon>Eurotiomycetes</taxon>
        <taxon>Eurotiomycetidae</taxon>
        <taxon>Eurotiales</taxon>
        <taxon>Aspergillaceae</taxon>
        <taxon>Aspergillus</taxon>
        <taxon>Aspergillus subgen. Aspergillus</taxon>
    </lineage>
</organism>
<keyword evidence="1" id="KW-0548">Nucleotidyltransferase</keyword>
<dbReference type="STRING" id="573508.A0A1E3B283"/>
<keyword evidence="1" id="KW-0694">RNA-binding</keyword>
<dbReference type="InterPro" id="IPR007855">
    <property type="entry name" value="RDRP"/>
</dbReference>
<feature type="domain" description="RDRP core" evidence="2">
    <location>
        <begin position="429"/>
        <end position="1028"/>
    </location>
</feature>
<keyword evidence="1" id="KW-0696">RNA-directed RNA polymerase</keyword>
<dbReference type="GO" id="GO:0003723">
    <property type="term" value="F:RNA binding"/>
    <property type="evidence" value="ECO:0007669"/>
    <property type="project" value="UniProtKB-KW"/>
</dbReference>
<evidence type="ECO:0000313" key="4">
    <source>
        <dbReference type="EMBL" id="ODM15019.1"/>
    </source>
</evidence>
<dbReference type="Pfam" id="PF05183">
    <property type="entry name" value="RdRP"/>
    <property type="match status" value="1"/>
</dbReference>
<evidence type="ECO:0000259" key="2">
    <source>
        <dbReference type="Pfam" id="PF05183"/>
    </source>
</evidence>
<dbReference type="GO" id="GO:0031380">
    <property type="term" value="C:nuclear RNA-directed RNA polymerase complex"/>
    <property type="evidence" value="ECO:0007669"/>
    <property type="project" value="TreeGrafter"/>
</dbReference>
<dbReference type="Pfam" id="PF25358">
    <property type="entry name" value="PH_fung_RdRP"/>
    <property type="match status" value="1"/>
</dbReference>
<protein>
    <recommendedName>
        <fullName evidence="1">RNA-dependent RNA polymerase</fullName>
        <ecNumber evidence="1">2.7.7.48</ecNumber>
    </recommendedName>
</protein>
<keyword evidence="5" id="KW-1185">Reference proteome</keyword>
<dbReference type="EMBL" id="JXNT01000019">
    <property type="protein sequence ID" value="ODM15019.1"/>
    <property type="molecule type" value="Genomic_DNA"/>
</dbReference>
<gene>
    <name evidence="4" type="ORF">SI65_09514</name>
</gene>
<reference evidence="4 5" key="1">
    <citation type="journal article" date="2016" name="BMC Genomics">
        <title>Comparative genomic and transcriptomic analyses of the Fuzhuan brick tea-fermentation fungus Aspergillus cristatus.</title>
        <authorList>
            <person name="Ge Y."/>
            <person name="Wang Y."/>
            <person name="Liu Y."/>
            <person name="Tan Y."/>
            <person name="Ren X."/>
            <person name="Zhang X."/>
            <person name="Hyde K.D."/>
            <person name="Liu Y."/>
            <person name="Liu Z."/>
        </authorList>
    </citation>
    <scope>NUCLEOTIDE SEQUENCE [LARGE SCALE GENOMIC DNA]</scope>
    <source>
        <strain evidence="4 5">GZAAS20.1005</strain>
    </source>
</reference>
<proteinExistence type="inferred from homology"/>
<keyword evidence="1" id="KW-0808">Transferase</keyword>
<evidence type="ECO:0000313" key="5">
    <source>
        <dbReference type="Proteomes" id="UP000094569"/>
    </source>
</evidence>
<comment type="catalytic activity">
    <reaction evidence="1">
        <text>RNA(n) + a ribonucleoside 5'-triphosphate = RNA(n+1) + diphosphate</text>
        <dbReference type="Rhea" id="RHEA:21248"/>
        <dbReference type="Rhea" id="RHEA-COMP:14527"/>
        <dbReference type="Rhea" id="RHEA-COMP:17342"/>
        <dbReference type="ChEBI" id="CHEBI:33019"/>
        <dbReference type="ChEBI" id="CHEBI:61557"/>
        <dbReference type="ChEBI" id="CHEBI:140395"/>
        <dbReference type="EC" id="2.7.7.48"/>
    </reaction>
</comment>
<comment type="similarity">
    <text evidence="1">Belongs to the RdRP family.</text>
</comment>
<dbReference type="InterPro" id="IPR057503">
    <property type="entry name" value="PH_RdRP"/>
</dbReference>
<dbReference type="PANTHER" id="PTHR23079:SF17">
    <property type="entry name" value="RNA-DEPENDENT RNA POLYMERASE"/>
    <property type="match status" value="1"/>
</dbReference>
<dbReference type="InterPro" id="IPR057596">
    <property type="entry name" value="RDRP_core"/>
</dbReference>
<name>A0A1E3B283_ASPCR</name>
<dbReference type="VEuPathDB" id="FungiDB:SI65_09514"/>
<comment type="caution">
    <text evidence="4">The sequence shown here is derived from an EMBL/GenBank/DDBJ whole genome shotgun (WGS) entry which is preliminary data.</text>
</comment>
<dbReference type="GO" id="GO:0030422">
    <property type="term" value="P:siRNA processing"/>
    <property type="evidence" value="ECO:0007669"/>
    <property type="project" value="TreeGrafter"/>
</dbReference>
<accession>A0A1E3B283</accession>